<name>A0A926VH18_9CYAN</name>
<dbReference type="GO" id="GO:0003676">
    <property type="term" value="F:nucleic acid binding"/>
    <property type="evidence" value="ECO:0007669"/>
    <property type="project" value="InterPro"/>
</dbReference>
<comment type="caution">
    <text evidence="2">The sequence shown here is derived from an EMBL/GenBank/DDBJ whole genome shotgun (WGS) entry which is preliminary data.</text>
</comment>
<keyword evidence="2" id="KW-0540">Nuclease</keyword>
<protein>
    <submittedName>
        <fullName evidence="2">HNH endonuclease</fullName>
    </submittedName>
</protein>
<organism evidence="2 3">
    <name type="scientific">Aerosakkonema funiforme FACHB-1375</name>
    <dbReference type="NCBI Taxonomy" id="2949571"/>
    <lineage>
        <taxon>Bacteria</taxon>
        <taxon>Bacillati</taxon>
        <taxon>Cyanobacteriota</taxon>
        <taxon>Cyanophyceae</taxon>
        <taxon>Oscillatoriophycideae</taxon>
        <taxon>Aerosakkonematales</taxon>
        <taxon>Aerosakkonemataceae</taxon>
        <taxon>Aerosakkonema</taxon>
    </lineage>
</organism>
<evidence type="ECO:0000313" key="3">
    <source>
        <dbReference type="Proteomes" id="UP000641646"/>
    </source>
</evidence>
<keyword evidence="2" id="KW-0255">Endonuclease</keyword>
<dbReference type="CDD" id="cd00085">
    <property type="entry name" value="HNHc"/>
    <property type="match status" value="1"/>
</dbReference>
<keyword evidence="2" id="KW-0378">Hydrolase</keyword>
<proteinExistence type="predicted"/>
<dbReference type="InterPro" id="IPR013597">
    <property type="entry name" value="Mat_intron_G2"/>
</dbReference>
<dbReference type="Gene3D" id="1.10.30.50">
    <property type="match status" value="1"/>
</dbReference>
<dbReference type="SMART" id="SM00507">
    <property type="entry name" value="HNHc"/>
    <property type="match status" value="1"/>
</dbReference>
<dbReference type="Pfam" id="PF01844">
    <property type="entry name" value="HNH"/>
    <property type="match status" value="1"/>
</dbReference>
<dbReference type="Pfam" id="PF08388">
    <property type="entry name" value="GIIM"/>
    <property type="match status" value="1"/>
</dbReference>
<evidence type="ECO:0000259" key="1">
    <source>
        <dbReference type="SMART" id="SM00507"/>
    </source>
</evidence>
<accession>A0A926VH18</accession>
<dbReference type="InterPro" id="IPR003615">
    <property type="entry name" value="HNH_nuc"/>
</dbReference>
<keyword evidence="3" id="KW-1185">Reference proteome</keyword>
<gene>
    <name evidence="2" type="ORF">H6G03_16050</name>
</gene>
<dbReference type="AlphaFoldDB" id="A0A926VH18"/>
<dbReference type="Proteomes" id="UP000641646">
    <property type="component" value="Unassembled WGS sequence"/>
</dbReference>
<feature type="domain" description="HNH nuclease" evidence="1">
    <location>
        <begin position="130"/>
        <end position="184"/>
    </location>
</feature>
<dbReference type="GO" id="GO:0004519">
    <property type="term" value="F:endonuclease activity"/>
    <property type="evidence" value="ECO:0007669"/>
    <property type="project" value="UniProtKB-KW"/>
</dbReference>
<evidence type="ECO:0000313" key="2">
    <source>
        <dbReference type="EMBL" id="MBD2182592.1"/>
    </source>
</evidence>
<dbReference type="GO" id="GO:0008270">
    <property type="term" value="F:zinc ion binding"/>
    <property type="evidence" value="ECO:0007669"/>
    <property type="project" value="InterPro"/>
</dbReference>
<dbReference type="InterPro" id="IPR002711">
    <property type="entry name" value="HNH"/>
</dbReference>
<sequence length="200" mass="23343">MLKHLEKIGEIIKKHQNSPQAPLMKELNPTIRGWCNYYAPVSSKETFSSCDCQIWSKLRRWAKKRGKGSINKDKYWRNGWSFETEDRFKLVKHAETPIIRHIKVQDTRSPFDGNWTYWGQRLGDYSDLTARKQKLLNRQKGKCTHCGLHFLPGDITEVDHRTPRVEGGKDTYDNLDLLHKHCHGEKTALDINRQNIGDNG</sequence>
<reference evidence="2" key="2">
    <citation type="submission" date="2020-08" db="EMBL/GenBank/DDBJ databases">
        <authorList>
            <person name="Chen M."/>
            <person name="Teng W."/>
            <person name="Zhao L."/>
            <person name="Hu C."/>
            <person name="Zhou Y."/>
            <person name="Han B."/>
            <person name="Song L."/>
            <person name="Shu W."/>
        </authorList>
    </citation>
    <scope>NUCLEOTIDE SEQUENCE</scope>
    <source>
        <strain evidence="2">FACHB-1375</strain>
    </source>
</reference>
<dbReference type="EMBL" id="JACJPW010000039">
    <property type="protein sequence ID" value="MBD2182592.1"/>
    <property type="molecule type" value="Genomic_DNA"/>
</dbReference>
<reference evidence="2" key="1">
    <citation type="journal article" date="2015" name="ISME J.">
        <title>Draft Genome Sequence of Streptomyces incarnatus NRRL8089, which Produces the Nucleoside Antibiotic Sinefungin.</title>
        <authorList>
            <person name="Oshima K."/>
            <person name="Hattori M."/>
            <person name="Shimizu H."/>
            <person name="Fukuda K."/>
            <person name="Nemoto M."/>
            <person name="Inagaki K."/>
            <person name="Tamura T."/>
        </authorList>
    </citation>
    <scope>NUCLEOTIDE SEQUENCE</scope>
    <source>
        <strain evidence="2">FACHB-1375</strain>
    </source>
</reference>
<dbReference type="RefSeq" id="WP_190465467.1">
    <property type="nucleotide sequence ID" value="NZ_JACJPW010000039.1"/>
</dbReference>